<comment type="caution">
    <text evidence="1">The sequence shown here is derived from an EMBL/GenBank/DDBJ whole genome shotgun (WGS) entry which is preliminary data.</text>
</comment>
<organism evidence="1 2">
    <name type="scientific">Sagittula salina</name>
    <dbReference type="NCBI Taxonomy" id="2820268"/>
    <lineage>
        <taxon>Bacteria</taxon>
        <taxon>Pseudomonadati</taxon>
        <taxon>Pseudomonadota</taxon>
        <taxon>Alphaproteobacteria</taxon>
        <taxon>Rhodobacterales</taxon>
        <taxon>Roseobacteraceae</taxon>
        <taxon>Sagittula</taxon>
    </lineage>
</organism>
<evidence type="ECO:0000313" key="2">
    <source>
        <dbReference type="Proteomes" id="UP000675940"/>
    </source>
</evidence>
<evidence type="ECO:0000313" key="1">
    <source>
        <dbReference type="EMBL" id="MBP0481456.1"/>
    </source>
</evidence>
<accession>A0A940MML1</accession>
<name>A0A940MML1_9RHOB</name>
<reference evidence="1" key="1">
    <citation type="submission" date="2021-03" db="EMBL/GenBank/DDBJ databases">
        <title>Sagittula salina sp. nov. strain M10.9X isolated from the marine waste.</title>
        <authorList>
            <person name="Satari L."/>
            <person name="Molina-Menor E."/>
            <person name="Vidal-Verdu A."/>
            <person name="Pascual J."/>
            <person name="Pereto J."/>
            <person name="Porcar M."/>
        </authorList>
    </citation>
    <scope>NUCLEOTIDE SEQUENCE</scope>
    <source>
        <strain evidence="1">M10.9X</strain>
    </source>
</reference>
<keyword evidence="2" id="KW-1185">Reference proteome</keyword>
<dbReference type="Proteomes" id="UP000675940">
    <property type="component" value="Unassembled WGS sequence"/>
</dbReference>
<gene>
    <name evidence="1" type="ORF">J5474_02990</name>
</gene>
<proteinExistence type="predicted"/>
<dbReference type="AlphaFoldDB" id="A0A940MML1"/>
<dbReference type="EMBL" id="JAGISH010000001">
    <property type="protein sequence ID" value="MBP0481456.1"/>
    <property type="molecule type" value="Genomic_DNA"/>
</dbReference>
<dbReference type="RefSeq" id="WP_209359157.1">
    <property type="nucleotide sequence ID" value="NZ_JAGISH010000001.1"/>
</dbReference>
<sequence>MLIPVLVILAFVLLLIFNRPETRLCRWREYRTGEGARWTCVACGATVLGRAGERPDRCLRGQVQG</sequence>
<protein>
    <submittedName>
        <fullName evidence="1">Uncharacterized protein</fullName>
    </submittedName>
</protein>